<accession>A0A6M2BRK7</accession>
<protein>
    <submittedName>
        <fullName evidence="2">Helix-turn-helix transcriptional regulator</fullName>
    </submittedName>
</protein>
<dbReference type="Gene3D" id="1.10.10.10">
    <property type="entry name" value="Winged helix-like DNA-binding domain superfamily/Winged helix DNA-binding domain"/>
    <property type="match status" value="1"/>
</dbReference>
<reference evidence="2 3" key="1">
    <citation type="journal article" date="2014" name="Int. J. Syst. Evol. Microbiol.">
        <title>Solimonas terrae sp. nov., isolated from soil.</title>
        <authorList>
            <person name="Kim S.J."/>
            <person name="Moon J.Y."/>
            <person name="Weon H.Y."/>
            <person name="Ahn J.H."/>
            <person name="Chen W.M."/>
            <person name="Kwon S.W."/>
        </authorList>
    </citation>
    <scope>NUCLEOTIDE SEQUENCE [LARGE SCALE GENOMIC DNA]</scope>
    <source>
        <strain evidence="2 3">KIS83-12</strain>
    </source>
</reference>
<dbReference type="InterPro" id="IPR000792">
    <property type="entry name" value="Tscrpt_reg_LuxR_C"/>
</dbReference>
<evidence type="ECO:0000259" key="1">
    <source>
        <dbReference type="SMART" id="SM00421"/>
    </source>
</evidence>
<dbReference type="SMART" id="SM00421">
    <property type="entry name" value="HTH_LUXR"/>
    <property type="match status" value="1"/>
</dbReference>
<evidence type="ECO:0000313" key="2">
    <source>
        <dbReference type="EMBL" id="NGY04851.1"/>
    </source>
</evidence>
<name>A0A6M2BRK7_9GAMM</name>
<proteinExistence type="predicted"/>
<feature type="domain" description="HTH luxR-type" evidence="1">
    <location>
        <begin position="335"/>
        <end position="392"/>
    </location>
</feature>
<organism evidence="2 3">
    <name type="scientific">Solimonas terrae</name>
    <dbReference type="NCBI Taxonomy" id="1396819"/>
    <lineage>
        <taxon>Bacteria</taxon>
        <taxon>Pseudomonadati</taxon>
        <taxon>Pseudomonadota</taxon>
        <taxon>Gammaproteobacteria</taxon>
        <taxon>Nevskiales</taxon>
        <taxon>Nevskiaceae</taxon>
        <taxon>Solimonas</taxon>
    </lineage>
</organism>
<dbReference type="InterPro" id="IPR016032">
    <property type="entry name" value="Sig_transdc_resp-reg_C-effctor"/>
</dbReference>
<dbReference type="GO" id="GO:0006355">
    <property type="term" value="P:regulation of DNA-templated transcription"/>
    <property type="evidence" value="ECO:0007669"/>
    <property type="project" value="InterPro"/>
</dbReference>
<dbReference type="AlphaFoldDB" id="A0A6M2BRK7"/>
<comment type="caution">
    <text evidence="2">The sequence shown here is derived from an EMBL/GenBank/DDBJ whole genome shotgun (WGS) entry which is preliminary data.</text>
</comment>
<dbReference type="InterPro" id="IPR036388">
    <property type="entry name" value="WH-like_DNA-bd_sf"/>
</dbReference>
<evidence type="ECO:0000313" key="3">
    <source>
        <dbReference type="Proteomes" id="UP000472676"/>
    </source>
</evidence>
<dbReference type="Proteomes" id="UP000472676">
    <property type="component" value="Unassembled WGS sequence"/>
</dbReference>
<dbReference type="EMBL" id="JAAMOW010000004">
    <property type="protein sequence ID" value="NGY04851.1"/>
    <property type="molecule type" value="Genomic_DNA"/>
</dbReference>
<sequence length="400" mass="44512">MPENVHYLREAARSRRTAPTTAALFADDPDGAQLNELLDAIYEGPATRPPWSDALHVLQRRLDAAHVALILRPPMADAFGTMIHIGSEDAAAMESYTKHLFALDPFVHLREGDVVTPEELIGEKWLDGPIYRDYLKPLDVRYLLGADFYTPDGIECRLRITRPHGASPFGEDERALVRFVLPHLKRSLRQQVREELLECERQLLAGTVNRMALGVINLGADGSVLDMNDEAKRILGERDGIILTPAGLSSESLQTRRDLHRLIELAVNKPESRAPGVADAMPIVRPSGRSRLAVLVKPVPPGAWPDHHSRPAAMLFVRDPEANAPSGAQELARRLLGLTRVETRLAMFLTEGHSLDETADLMNIRRNTARTHLRSIFSKTGVTRQTMLVRLMLKSVFTLG</sequence>
<dbReference type="RefSeq" id="WP_166255041.1">
    <property type="nucleotide sequence ID" value="NZ_JAAMOW010000004.1"/>
</dbReference>
<keyword evidence="3" id="KW-1185">Reference proteome</keyword>
<gene>
    <name evidence="2" type="ORF">G7Y85_08740</name>
</gene>
<dbReference type="SUPFAM" id="SSF46894">
    <property type="entry name" value="C-terminal effector domain of the bipartite response regulators"/>
    <property type="match status" value="1"/>
</dbReference>
<dbReference type="GO" id="GO:0003677">
    <property type="term" value="F:DNA binding"/>
    <property type="evidence" value="ECO:0007669"/>
    <property type="project" value="InterPro"/>
</dbReference>